<organism evidence="2 3">
    <name type="scientific">Catenuloplanes atrovinosus</name>
    <dbReference type="NCBI Taxonomy" id="137266"/>
    <lineage>
        <taxon>Bacteria</taxon>
        <taxon>Bacillati</taxon>
        <taxon>Actinomycetota</taxon>
        <taxon>Actinomycetes</taxon>
        <taxon>Micromonosporales</taxon>
        <taxon>Micromonosporaceae</taxon>
        <taxon>Catenuloplanes</taxon>
    </lineage>
</organism>
<name>A0AAE3YS42_9ACTN</name>
<keyword evidence="3" id="KW-1185">Reference proteome</keyword>
<feature type="region of interest" description="Disordered" evidence="1">
    <location>
        <begin position="1"/>
        <end position="57"/>
    </location>
</feature>
<comment type="caution">
    <text evidence="2">The sequence shown here is derived from an EMBL/GenBank/DDBJ whole genome shotgun (WGS) entry which is preliminary data.</text>
</comment>
<protein>
    <submittedName>
        <fullName evidence="2">Uncharacterized protein</fullName>
    </submittedName>
</protein>
<reference evidence="2" key="1">
    <citation type="submission" date="2023-07" db="EMBL/GenBank/DDBJ databases">
        <title>Sequencing the genomes of 1000 actinobacteria strains.</title>
        <authorList>
            <person name="Klenk H.-P."/>
        </authorList>
    </citation>
    <scope>NUCLEOTIDE SEQUENCE</scope>
    <source>
        <strain evidence="2">DSM 44707</strain>
    </source>
</reference>
<gene>
    <name evidence="2" type="ORF">J2S41_004122</name>
</gene>
<proteinExistence type="predicted"/>
<feature type="compositionally biased region" description="Basic and acidic residues" evidence="1">
    <location>
        <begin position="12"/>
        <end position="29"/>
    </location>
</feature>
<evidence type="ECO:0000313" key="2">
    <source>
        <dbReference type="EMBL" id="MDR7277344.1"/>
    </source>
</evidence>
<accession>A0AAE3YS42</accession>
<dbReference type="AlphaFoldDB" id="A0AAE3YS42"/>
<dbReference type="RefSeq" id="WP_310369576.1">
    <property type="nucleotide sequence ID" value="NZ_JAVDYB010000001.1"/>
</dbReference>
<evidence type="ECO:0000313" key="3">
    <source>
        <dbReference type="Proteomes" id="UP001183643"/>
    </source>
</evidence>
<dbReference type="Proteomes" id="UP001183643">
    <property type="component" value="Unassembled WGS sequence"/>
</dbReference>
<sequence length="57" mass="6089">MTTVPDPNGNPDIERPIDLTDTPEREQPDRVPAPEPGDDTVPGEPSGRPAPDITPMS</sequence>
<evidence type="ECO:0000256" key="1">
    <source>
        <dbReference type="SAM" id="MobiDB-lite"/>
    </source>
</evidence>
<dbReference type="EMBL" id="JAVDYB010000001">
    <property type="protein sequence ID" value="MDR7277344.1"/>
    <property type="molecule type" value="Genomic_DNA"/>
</dbReference>